<dbReference type="Pfam" id="PF00535">
    <property type="entry name" value="Glycos_transf_2"/>
    <property type="match status" value="1"/>
</dbReference>
<name>A0A7X6DRM3_9BACT</name>
<evidence type="ECO:0000259" key="1">
    <source>
        <dbReference type="Pfam" id="PF00535"/>
    </source>
</evidence>
<dbReference type="Proteomes" id="UP000534783">
    <property type="component" value="Unassembled WGS sequence"/>
</dbReference>
<keyword evidence="3" id="KW-1185">Reference proteome</keyword>
<proteinExistence type="predicted"/>
<dbReference type="EMBL" id="VTOW01000003">
    <property type="protein sequence ID" value="NKE72118.1"/>
    <property type="molecule type" value="Genomic_DNA"/>
</dbReference>
<dbReference type="PANTHER" id="PTHR22916">
    <property type="entry name" value="GLYCOSYLTRANSFERASE"/>
    <property type="match status" value="1"/>
</dbReference>
<dbReference type="Gene3D" id="3.90.550.10">
    <property type="entry name" value="Spore Coat Polysaccharide Biosynthesis Protein SpsA, Chain A"/>
    <property type="match status" value="1"/>
</dbReference>
<dbReference type="GO" id="GO:0016758">
    <property type="term" value="F:hexosyltransferase activity"/>
    <property type="evidence" value="ECO:0007669"/>
    <property type="project" value="UniProtKB-ARBA"/>
</dbReference>
<feature type="domain" description="Glycosyltransferase 2-like" evidence="1">
    <location>
        <begin position="10"/>
        <end position="142"/>
    </location>
</feature>
<protein>
    <submittedName>
        <fullName evidence="2">Glycosyltransferase family 2 protein</fullName>
    </submittedName>
</protein>
<dbReference type="AlphaFoldDB" id="A0A7X6DRM3"/>
<dbReference type="SUPFAM" id="SSF53448">
    <property type="entry name" value="Nucleotide-diphospho-sugar transferases"/>
    <property type="match status" value="1"/>
</dbReference>
<dbReference type="PANTHER" id="PTHR22916:SF3">
    <property type="entry name" value="UDP-GLCNAC:BETAGAL BETA-1,3-N-ACETYLGLUCOSAMINYLTRANSFERASE-LIKE PROTEIN 1"/>
    <property type="match status" value="1"/>
</dbReference>
<evidence type="ECO:0000313" key="2">
    <source>
        <dbReference type="EMBL" id="NKE72118.1"/>
    </source>
</evidence>
<dbReference type="InterPro" id="IPR029044">
    <property type="entry name" value="Nucleotide-diphossugar_trans"/>
</dbReference>
<evidence type="ECO:0000313" key="3">
    <source>
        <dbReference type="Proteomes" id="UP000534783"/>
    </source>
</evidence>
<gene>
    <name evidence="2" type="ORF">MNODULE_15320</name>
</gene>
<accession>A0A7X6DRM3</accession>
<organism evidence="2 3">
    <name type="scientific">Candidatus Manganitrophus noduliformans</name>
    <dbReference type="NCBI Taxonomy" id="2606439"/>
    <lineage>
        <taxon>Bacteria</taxon>
        <taxon>Pseudomonadati</taxon>
        <taxon>Nitrospirota</taxon>
        <taxon>Nitrospiria</taxon>
        <taxon>Candidatus Troglogloeales</taxon>
        <taxon>Candidatus Manganitrophaceae</taxon>
        <taxon>Candidatus Manganitrophus</taxon>
    </lineage>
</organism>
<sequence length="324" mass="36802">MEKASEPFVSVVTPVYNGETFLAECIESILGQTYKNWEYVIVNNYSTDRTPAIAQRYAEKDARIRIHHNSTFLPLMQNLNNAMRQISPESKYCKVVHADDFLLPDCITQMVRLAEAHPSVGVVGSYRINGDQMAGGVRHPIAVISGREIGRSTLLGGPDVFGPPTAILLRSELVRSRPSFYNEINYSTADKEAVYDILRTHDFGFVHQVLTCFRVHKEQASTFLATSGAYQLGKIIILEKYGQSYLGRDEHERLLNETWQSYYQLLANGVFELREKKFWSFTMNMRKAAGHPLSIPKLIVAILSKLFDALLNPKNSLERILRRL</sequence>
<comment type="caution">
    <text evidence="2">The sequence shown here is derived from an EMBL/GenBank/DDBJ whole genome shotgun (WGS) entry which is preliminary data.</text>
</comment>
<dbReference type="RefSeq" id="WP_168061495.1">
    <property type="nucleotide sequence ID" value="NZ_VTOW01000003.1"/>
</dbReference>
<reference evidence="2 3" key="1">
    <citation type="journal article" date="2020" name="Nature">
        <title>Bacterial chemolithoautotrophy via manganese oxidation.</title>
        <authorList>
            <person name="Yu H."/>
            <person name="Leadbetter J.R."/>
        </authorList>
    </citation>
    <scope>NUCLEOTIDE SEQUENCE [LARGE SCALE GENOMIC DNA]</scope>
    <source>
        <strain evidence="2 3">Mn-1</strain>
    </source>
</reference>
<keyword evidence="2" id="KW-0808">Transferase</keyword>
<dbReference type="InterPro" id="IPR001173">
    <property type="entry name" value="Glyco_trans_2-like"/>
</dbReference>
<dbReference type="CDD" id="cd00761">
    <property type="entry name" value="Glyco_tranf_GTA_type"/>
    <property type="match status" value="1"/>
</dbReference>